<proteinExistence type="predicted"/>
<dbReference type="RefSeq" id="WP_087136341.1">
    <property type="nucleotide sequence ID" value="NZ_FUKR01000022.1"/>
</dbReference>
<dbReference type="AlphaFoldDB" id="A0A1R4IVC7"/>
<name>A0A1R4IVC7_9MICO</name>
<evidence type="ECO:0000313" key="1">
    <source>
        <dbReference type="EMBL" id="SJN23668.1"/>
    </source>
</evidence>
<protein>
    <submittedName>
        <fullName evidence="1">Uncharacterized protein</fullName>
    </submittedName>
</protein>
<evidence type="ECO:0000313" key="2">
    <source>
        <dbReference type="Proteomes" id="UP000196778"/>
    </source>
</evidence>
<keyword evidence="2" id="KW-1185">Reference proteome</keyword>
<accession>A0A1R4IVC7</accession>
<reference evidence="2" key="1">
    <citation type="submission" date="2017-02" db="EMBL/GenBank/DDBJ databases">
        <authorList>
            <person name="Dridi B."/>
        </authorList>
    </citation>
    <scope>NUCLEOTIDE SEQUENCE [LARGE SCALE GENOMIC DNA]</scope>
    <source>
        <strain evidence="2">EB411</strain>
    </source>
</reference>
<dbReference type="Proteomes" id="UP000196778">
    <property type="component" value="Unassembled WGS sequence"/>
</dbReference>
<gene>
    <name evidence="1" type="ORF">FM119_03750</name>
</gene>
<dbReference type="EMBL" id="FUKR01000022">
    <property type="protein sequence ID" value="SJN23668.1"/>
    <property type="molecule type" value="Genomic_DNA"/>
</dbReference>
<organism evidence="1 2">
    <name type="scientific">Mycetocola reblochoni REB411</name>
    <dbReference type="NCBI Taxonomy" id="1255698"/>
    <lineage>
        <taxon>Bacteria</taxon>
        <taxon>Bacillati</taxon>
        <taxon>Actinomycetota</taxon>
        <taxon>Actinomycetes</taxon>
        <taxon>Micrococcales</taxon>
        <taxon>Microbacteriaceae</taxon>
        <taxon>Mycetocola</taxon>
    </lineage>
</organism>
<sequence>MTWARPHLALDEDPADAAATAEALGIGDADEVEPADVLAFPPTMRFAAAGYRAALDRVEQLMAEHPWPRARASSRRVRIREGPPMLRL</sequence>